<dbReference type="EMBL" id="JAGSOV010000020">
    <property type="protein sequence ID" value="MCO1655184.1"/>
    <property type="molecule type" value="Genomic_DNA"/>
</dbReference>
<accession>A0ABT0ZWZ9</accession>
<gene>
    <name evidence="4" type="ORF">KDL28_08975</name>
</gene>
<dbReference type="RefSeq" id="WP_252436966.1">
    <property type="nucleotide sequence ID" value="NZ_JAGSOV010000020.1"/>
</dbReference>
<evidence type="ECO:0000256" key="1">
    <source>
        <dbReference type="ARBA" id="ARBA00022679"/>
    </source>
</evidence>
<dbReference type="PANTHER" id="PTHR32125:SF4">
    <property type="entry name" value="2-C-METHYL-D-ERYTHRITOL 4-PHOSPHATE CYTIDYLYLTRANSFERASE, CHLOROPLASTIC"/>
    <property type="match status" value="1"/>
</dbReference>
<evidence type="ECO:0000313" key="5">
    <source>
        <dbReference type="Proteomes" id="UP001165283"/>
    </source>
</evidence>
<evidence type="ECO:0000313" key="4">
    <source>
        <dbReference type="EMBL" id="MCO1655184.1"/>
    </source>
</evidence>
<keyword evidence="2 4" id="KW-0548">Nucleotidyltransferase</keyword>
<dbReference type="InterPro" id="IPR050088">
    <property type="entry name" value="IspD/TarI_cytidylyltransf_bact"/>
</dbReference>
<protein>
    <submittedName>
        <fullName evidence="4">2-C-methyl-D-erythritol 4-phosphate cytidylyltransferase</fullName>
    </submittedName>
</protein>
<dbReference type="PANTHER" id="PTHR32125">
    <property type="entry name" value="2-C-METHYL-D-ERYTHRITOL 4-PHOSPHATE CYTIDYLYLTRANSFERASE, CHLOROPLASTIC"/>
    <property type="match status" value="1"/>
</dbReference>
<sequence length="227" mass="23354">MNVDAVVVASGVPGAVDALTPVGGVPMIARSVRALLAGLSTTERSDRVIVVAPAGRRDAIERACAGLPVDVRETVPVAAGRARSGEAHVGQRTTPSPGDGLRDIPHDDPVTILHDAARPLAPPALVAAVLAEAATGCAAVVPVLPLTDTVKLVDPAGIVTATPDRADLRVLQTPQVVRTALLDPAEDPFATILRLAARGHVRHVPGDPAAFPVLTAWDLRLAELLVH</sequence>
<feature type="region of interest" description="Disordered" evidence="3">
    <location>
        <begin position="80"/>
        <end position="103"/>
    </location>
</feature>
<organism evidence="4 5">
    <name type="scientific">Pseudonocardia humida</name>
    <dbReference type="NCBI Taxonomy" id="2800819"/>
    <lineage>
        <taxon>Bacteria</taxon>
        <taxon>Bacillati</taxon>
        <taxon>Actinomycetota</taxon>
        <taxon>Actinomycetes</taxon>
        <taxon>Pseudonocardiales</taxon>
        <taxon>Pseudonocardiaceae</taxon>
        <taxon>Pseudonocardia</taxon>
    </lineage>
</organism>
<evidence type="ECO:0000256" key="2">
    <source>
        <dbReference type="ARBA" id="ARBA00022695"/>
    </source>
</evidence>
<evidence type="ECO:0000256" key="3">
    <source>
        <dbReference type="SAM" id="MobiDB-lite"/>
    </source>
</evidence>
<dbReference type="InterPro" id="IPR029044">
    <property type="entry name" value="Nucleotide-diphossugar_trans"/>
</dbReference>
<dbReference type="InterPro" id="IPR034683">
    <property type="entry name" value="IspD/TarI"/>
</dbReference>
<keyword evidence="1" id="KW-0808">Transferase</keyword>
<dbReference type="SUPFAM" id="SSF53448">
    <property type="entry name" value="Nucleotide-diphospho-sugar transferases"/>
    <property type="match status" value="1"/>
</dbReference>
<name>A0ABT0ZWZ9_9PSEU</name>
<proteinExistence type="predicted"/>
<comment type="caution">
    <text evidence="4">The sequence shown here is derived from an EMBL/GenBank/DDBJ whole genome shotgun (WGS) entry which is preliminary data.</text>
</comment>
<reference evidence="4" key="1">
    <citation type="submission" date="2021-04" db="EMBL/GenBank/DDBJ databases">
        <title>Pseudonocardia sp. nov., isolated from sandy soil of mangrove forest.</title>
        <authorList>
            <person name="Zan Z."/>
            <person name="Huang R."/>
            <person name="Liu W."/>
        </authorList>
    </citation>
    <scope>NUCLEOTIDE SEQUENCE</scope>
    <source>
        <strain evidence="4">S2-4</strain>
    </source>
</reference>
<keyword evidence="5" id="KW-1185">Reference proteome</keyword>
<dbReference type="GO" id="GO:0016779">
    <property type="term" value="F:nucleotidyltransferase activity"/>
    <property type="evidence" value="ECO:0007669"/>
    <property type="project" value="UniProtKB-KW"/>
</dbReference>
<dbReference type="Pfam" id="PF01128">
    <property type="entry name" value="IspD"/>
    <property type="match status" value="1"/>
</dbReference>
<dbReference type="Proteomes" id="UP001165283">
    <property type="component" value="Unassembled WGS sequence"/>
</dbReference>
<dbReference type="Gene3D" id="3.90.550.10">
    <property type="entry name" value="Spore Coat Polysaccharide Biosynthesis Protein SpsA, Chain A"/>
    <property type="match status" value="1"/>
</dbReference>